<evidence type="ECO:0000256" key="5">
    <source>
        <dbReference type="SAM" id="Phobius"/>
    </source>
</evidence>
<dbReference type="FunFam" id="3.30.70.270:FF:000001">
    <property type="entry name" value="Diguanylate cyclase domain protein"/>
    <property type="match status" value="1"/>
</dbReference>
<dbReference type="PANTHER" id="PTHR45138:SF9">
    <property type="entry name" value="DIGUANYLATE CYCLASE DGCM-RELATED"/>
    <property type="match status" value="1"/>
</dbReference>
<dbReference type="Pfam" id="PF00990">
    <property type="entry name" value="GGDEF"/>
    <property type="match status" value="1"/>
</dbReference>
<dbReference type="AlphaFoldDB" id="A0A2K1QFC8"/>
<name>A0A2K1QFC8_9GAMM</name>
<comment type="pathway">
    <text evidence="2">Purine metabolism; 3',5'-cyclic di-GMP biosynthesis.</text>
</comment>
<keyword evidence="5" id="KW-0472">Membrane</keyword>
<dbReference type="PROSITE" id="PS50887">
    <property type="entry name" value="GGDEF"/>
    <property type="match status" value="1"/>
</dbReference>
<sequence length="506" mass="56965">MLRQMMLIFLFVISSAVIAINGWNLWSSWQRTLHLTEENARNLSVSLSRQAEDTFLQIDLTLQDVRDRINQGGMEKQADNLQKLLRAREAALPPLDSIVIYNAAGYPTLSSAAPPQVKANSADREYFRFHQLSSDGKLHIGDVVRSRISGNMVIPVSERLNNPDGTFRGVVMASIRLDYFRQVYDYYNLGTRDLMALMKADGNIMYIRPYSNHLINRNISLSPLFTQLLTTTASGAAVYRAAVDGRPRIFGYASLKNYPLVVTAGYDLQEVRQDWIADSLGSVLLNLVLLALLLLLGFIVLRHIRLNLHNQLELTMVRDQLTHMNRTLQGLALVDGLTGLANRRQLDWFVPRAMERAIKLRTPLTILLIDVDSFKAYNDTYGHLAGDECLRKVAQCLKRLPLRSEDLVARYGGEEFMLVLTDKTQPEAHLIALQAVRAVESLAMPHQASNVAVKRVTISIGMHWQPRVFAGALPTEFIDKADEALYQAKHRGKNQVWVSNMPSSIG</sequence>
<dbReference type="GO" id="GO:1902201">
    <property type="term" value="P:negative regulation of bacterial-type flagellum-dependent cell motility"/>
    <property type="evidence" value="ECO:0007669"/>
    <property type="project" value="TreeGrafter"/>
</dbReference>
<dbReference type="SMART" id="SM00267">
    <property type="entry name" value="GGDEF"/>
    <property type="match status" value="1"/>
</dbReference>
<dbReference type="InterPro" id="IPR000160">
    <property type="entry name" value="GGDEF_dom"/>
</dbReference>
<dbReference type="GO" id="GO:0043709">
    <property type="term" value="P:cell adhesion involved in single-species biofilm formation"/>
    <property type="evidence" value="ECO:0007669"/>
    <property type="project" value="TreeGrafter"/>
</dbReference>
<protein>
    <recommendedName>
        <fullName evidence="3">diguanylate cyclase</fullName>
        <ecNumber evidence="3">2.7.7.65</ecNumber>
    </recommendedName>
</protein>
<dbReference type="CDD" id="cd12915">
    <property type="entry name" value="PDC2_DGC_like"/>
    <property type="match status" value="1"/>
</dbReference>
<keyword evidence="5" id="KW-1133">Transmembrane helix</keyword>
<dbReference type="NCBIfam" id="TIGR00254">
    <property type="entry name" value="GGDEF"/>
    <property type="match status" value="1"/>
</dbReference>
<dbReference type="OrthoDB" id="9812260at2"/>
<comment type="caution">
    <text evidence="7">The sequence shown here is derived from an EMBL/GenBank/DDBJ whole genome shotgun (WGS) entry which is preliminary data.</text>
</comment>
<dbReference type="GO" id="GO:0052621">
    <property type="term" value="F:diguanylate cyclase activity"/>
    <property type="evidence" value="ECO:0007669"/>
    <property type="project" value="UniProtKB-EC"/>
</dbReference>
<dbReference type="InterPro" id="IPR050469">
    <property type="entry name" value="Diguanylate_Cyclase"/>
</dbReference>
<dbReference type="PANTHER" id="PTHR45138">
    <property type="entry name" value="REGULATORY COMPONENTS OF SENSORY TRANSDUCTION SYSTEM"/>
    <property type="match status" value="1"/>
</dbReference>
<dbReference type="Gene3D" id="3.30.450.20">
    <property type="entry name" value="PAS domain"/>
    <property type="match status" value="2"/>
</dbReference>
<gene>
    <name evidence="7" type="ORF">COO59_01925</name>
</gene>
<dbReference type="Gene3D" id="3.30.70.270">
    <property type="match status" value="1"/>
</dbReference>
<evidence type="ECO:0000256" key="4">
    <source>
        <dbReference type="ARBA" id="ARBA00034247"/>
    </source>
</evidence>
<dbReference type="Pfam" id="PF22588">
    <property type="entry name" value="dCache_1_like"/>
    <property type="match status" value="1"/>
</dbReference>
<dbReference type="CDD" id="cd12914">
    <property type="entry name" value="PDC1_DGC_like"/>
    <property type="match status" value="1"/>
</dbReference>
<dbReference type="InterPro" id="IPR054327">
    <property type="entry name" value="His-kinase-like_sensor"/>
</dbReference>
<proteinExistence type="predicted"/>
<evidence type="ECO:0000256" key="2">
    <source>
        <dbReference type="ARBA" id="ARBA00004665"/>
    </source>
</evidence>
<evidence type="ECO:0000259" key="6">
    <source>
        <dbReference type="PROSITE" id="PS50887"/>
    </source>
</evidence>
<dbReference type="CDD" id="cd01949">
    <property type="entry name" value="GGDEF"/>
    <property type="match status" value="1"/>
</dbReference>
<dbReference type="Proteomes" id="UP000236345">
    <property type="component" value="Unassembled WGS sequence"/>
</dbReference>
<reference evidence="8" key="1">
    <citation type="submission" date="2017-09" db="EMBL/GenBank/DDBJ databases">
        <authorList>
            <person name="Palmer M."/>
            <person name="Steenkamp E.T."/>
            <person name="Coetzee M.P."/>
            <person name="Avontuur J.R."/>
            <person name="Van Zyl E."/>
            <person name="Chan W.-Y."/>
            <person name="Blom J."/>
            <person name="Venter S.N."/>
        </authorList>
    </citation>
    <scope>NUCLEOTIDE SEQUENCE [LARGE SCALE GENOMIC DNA]</scope>
    <source>
        <strain evidence="8">QC88-366</strain>
    </source>
</reference>
<dbReference type="EC" id="2.7.7.65" evidence="3"/>
<keyword evidence="8" id="KW-1185">Reference proteome</keyword>
<feature type="domain" description="GGDEF" evidence="6">
    <location>
        <begin position="362"/>
        <end position="501"/>
    </location>
</feature>
<evidence type="ECO:0000313" key="7">
    <source>
        <dbReference type="EMBL" id="PNS13723.1"/>
    </source>
</evidence>
<dbReference type="SUPFAM" id="SSF55073">
    <property type="entry name" value="Nucleotide cyclase"/>
    <property type="match status" value="1"/>
</dbReference>
<dbReference type="InterPro" id="IPR043128">
    <property type="entry name" value="Rev_trsase/Diguanyl_cyclase"/>
</dbReference>
<accession>A0A2K1QFC8</accession>
<evidence type="ECO:0000256" key="1">
    <source>
        <dbReference type="ARBA" id="ARBA00001946"/>
    </source>
</evidence>
<dbReference type="GO" id="GO:0005886">
    <property type="term" value="C:plasma membrane"/>
    <property type="evidence" value="ECO:0007669"/>
    <property type="project" value="TreeGrafter"/>
</dbReference>
<keyword evidence="5" id="KW-0812">Transmembrane</keyword>
<evidence type="ECO:0000256" key="3">
    <source>
        <dbReference type="ARBA" id="ARBA00012528"/>
    </source>
</evidence>
<dbReference type="EMBL" id="NWUO01000001">
    <property type="protein sequence ID" value="PNS13723.1"/>
    <property type="molecule type" value="Genomic_DNA"/>
</dbReference>
<feature type="transmembrane region" description="Helical" evidence="5">
    <location>
        <begin position="280"/>
        <end position="301"/>
    </location>
</feature>
<comment type="catalytic activity">
    <reaction evidence="4">
        <text>2 GTP = 3',3'-c-di-GMP + 2 diphosphate</text>
        <dbReference type="Rhea" id="RHEA:24898"/>
        <dbReference type="ChEBI" id="CHEBI:33019"/>
        <dbReference type="ChEBI" id="CHEBI:37565"/>
        <dbReference type="ChEBI" id="CHEBI:58805"/>
        <dbReference type="EC" id="2.7.7.65"/>
    </reaction>
</comment>
<evidence type="ECO:0000313" key="8">
    <source>
        <dbReference type="Proteomes" id="UP000236345"/>
    </source>
</evidence>
<organism evidence="7 8">
    <name type="scientific">Mixta theicola</name>
    <dbReference type="NCBI Taxonomy" id="1458355"/>
    <lineage>
        <taxon>Bacteria</taxon>
        <taxon>Pseudomonadati</taxon>
        <taxon>Pseudomonadota</taxon>
        <taxon>Gammaproteobacteria</taxon>
        <taxon>Enterobacterales</taxon>
        <taxon>Erwiniaceae</taxon>
        <taxon>Mixta</taxon>
    </lineage>
</organism>
<dbReference type="InterPro" id="IPR029787">
    <property type="entry name" value="Nucleotide_cyclase"/>
</dbReference>
<comment type="cofactor">
    <cofactor evidence="1">
        <name>Mg(2+)</name>
        <dbReference type="ChEBI" id="CHEBI:18420"/>
    </cofactor>
</comment>